<evidence type="ECO:0000256" key="1">
    <source>
        <dbReference type="ARBA" id="ARBA00009741"/>
    </source>
</evidence>
<keyword evidence="2 6" id="KW-0963">Cytoplasm</keyword>
<evidence type="ECO:0000256" key="4">
    <source>
        <dbReference type="ARBA" id="ARBA00022679"/>
    </source>
</evidence>
<feature type="binding site" evidence="6">
    <location>
        <position position="214"/>
    </location>
    <ligand>
        <name>S-adenosyl-L-methionine</name>
        <dbReference type="ChEBI" id="CHEBI:59789"/>
    </ligand>
</feature>
<evidence type="ECO:0000256" key="6">
    <source>
        <dbReference type="HAMAP-Rule" id="MF_00735"/>
    </source>
</evidence>
<comment type="subcellular location">
    <subcellularLocation>
        <location evidence="6">Cytoplasm</location>
    </subcellularLocation>
</comment>
<gene>
    <name evidence="6" type="primary">prmA</name>
    <name evidence="7" type="ORF">SAMN05421813_101134</name>
</gene>
<accession>A0A1G9LWG5</accession>
<feature type="binding site" evidence="6">
    <location>
        <position position="172"/>
    </location>
    <ligand>
        <name>S-adenosyl-L-methionine</name>
        <dbReference type="ChEBI" id="CHEBI:59789"/>
    </ligand>
</feature>
<dbReference type="OrthoDB" id="9785995at2"/>
<dbReference type="PANTHER" id="PTHR43648:SF1">
    <property type="entry name" value="ELECTRON TRANSFER FLAVOPROTEIN BETA SUBUNIT LYSINE METHYLTRANSFERASE"/>
    <property type="match status" value="1"/>
</dbReference>
<dbReference type="NCBIfam" id="NF001785">
    <property type="entry name" value="PRK00517.2-2"/>
    <property type="match status" value="1"/>
</dbReference>
<sequence length="280" mass="31855">MVYSEVIFNLSTIEEFHKDLLINALSEIGFDTFEDIENGFKAYIPSEELNADEVELLKEVFGDMFTFTFTSKSIPHQNWNEIWESNFEPLQVGNRCYIRATFHEPHPEYEYEIVIDPKMAFGTGHHQTTALMMEFMLDENFAGQKVLDMGCGTGILAILASKMGAAEILAIDYDEICFESTIENSELNGINNIEALCGSKEVIPDQKFDTILANINRNILLDQLDRYSEVAKPGSALFLSGFYEEPDLSIIKQKCDSVGFSYIDHKELNNWVSAKFKFLV</sequence>
<dbReference type="EC" id="2.1.1.-" evidence="6"/>
<dbReference type="Gene3D" id="3.40.50.150">
    <property type="entry name" value="Vaccinia Virus protein VP39"/>
    <property type="match status" value="1"/>
</dbReference>
<dbReference type="RefSeq" id="WP_090697692.1">
    <property type="nucleotide sequence ID" value="NZ_FNHH01000001.1"/>
</dbReference>
<dbReference type="Proteomes" id="UP000199226">
    <property type="component" value="Unassembled WGS sequence"/>
</dbReference>
<keyword evidence="8" id="KW-1185">Reference proteome</keyword>
<evidence type="ECO:0000313" key="7">
    <source>
        <dbReference type="EMBL" id="SDL66442.1"/>
    </source>
</evidence>
<dbReference type="Pfam" id="PF06325">
    <property type="entry name" value="PrmA"/>
    <property type="match status" value="1"/>
</dbReference>
<proteinExistence type="inferred from homology"/>
<dbReference type="CDD" id="cd02440">
    <property type="entry name" value="AdoMet_MTases"/>
    <property type="match status" value="1"/>
</dbReference>
<keyword evidence="5 6" id="KW-0949">S-adenosyl-L-methionine</keyword>
<dbReference type="PANTHER" id="PTHR43648">
    <property type="entry name" value="ELECTRON TRANSFER FLAVOPROTEIN BETA SUBUNIT LYSINE METHYLTRANSFERASE"/>
    <property type="match status" value="1"/>
</dbReference>
<dbReference type="GO" id="GO:0005737">
    <property type="term" value="C:cytoplasm"/>
    <property type="evidence" value="ECO:0007669"/>
    <property type="project" value="UniProtKB-SubCell"/>
</dbReference>
<organism evidence="7 8">
    <name type="scientific">Daejeonella rubra</name>
    <dbReference type="NCBI Taxonomy" id="990371"/>
    <lineage>
        <taxon>Bacteria</taxon>
        <taxon>Pseudomonadati</taxon>
        <taxon>Bacteroidota</taxon>
        <taxon>Sphingobacteriia</taxon>
        <taxon>Sphingobacteriales</taxon>
        <taxon>Sphingobacteriaceae</taxon>
        <taxon>Daejeonella</taxon>
    </lineage>
</organism>
<feature type="binding site" evidence="6">
    <location>
        <position position="150"/>
    </location>
    <ligand>
        <name>S-adenosyl-L-methionine</name>
        <dbReference type="ChEBI" id="CHEBI:59789"/>
    </ligand>
</feature>
<dbReference type="SUPFAM" id="SSF53335">
    <property type="entry name" value="S-adenosyl-L-methionine-dependent methyltransferases"/>
    <property type="match status" value="1"/>
</dbReference>
<evidence type="ECO:0000256" key="3">
    <source>
        <dbReference type="ARBA" id="ARBA00022603"/>
    </source>
</evidence>
<keyword evidence="4 6" id="KW-0808">Transferase</keyword>
<dbReference type="PIRSF" id="PIRSF000401">
    <property type="entry name" value="RPL11_MTase"/>
    <property type="match status" value="1"/>
</dbReference>
<comment type="catalytic activity">
    <reaction evidence="6">
        <text>L-lysyl-[protein] + 3 S-adenosyl-L-methionine = N(6),N(6),N(6)-trimethyl-L-lysyl-[protein] + 3 S-adenosyl-L-homocysteine + 3 H(+)</text>
        <dbReference type="Rhea" id="RHEA:54192"/>
        <dbReference type="Rhea" id="RHEA-COMP:9752"/>
        <dbReference type="Rhea" id="RHEA-COMP:13826"/>
        <dbReference type="ChEBI" id="CHEBI:15378"/>
        <dbReference type="ChEBI" id="CHEBI:29969"/>
        <dbReference type="ChEBI" id="CHEBI:57856"/>
        <dbReference type="ChEBI" id="CHEBI:59789"/>
        <dbReference type="ChEBI" id="CHEBI:61961"/>
    </reaction>
</comment>
<dbReference type="EMBL" id="FNHH01000001">
    <property type="protein sequence ID" value="SDL66442.1"/>
    <property type="molecule type" value="Genomic_DNA"/>
</dbReference>
<dbReference type="InterPro" id="IPR029063">
    <property type="entry name" value="SAM-dependent_MTases_sf"/>
</dbReference>
<protein>
    <recommendedName>
        <fullName evidence="6">Ribosomal protein L11 methyltransferase</fullName>
        <shortName evidence="6">L11 Mtase</shortName>
        <ecNumber evidence="6">2.1.1.-</ecNumber>
    </recommendedName>
</protein>
<dbReference type="GO" id="GO:0016279">
    <property type="term" value="F:protein-lysine N-methyltransferase activity"/>
    <property type="evidence" value="ECO:0007669"/>
    <property type="project" value="RHEA"/>
</dbReference>
<dbReference type="STRING" id="990371.SAMN05421813_101134"/>
<evidence type="ECO:0000256" key="5">
    <source>
        <dbReference type="ARBA" id="ARBA00022691"/>
    </source>
</evidence>
<name>A0A1G9LWG5_9SPHI</name>
<evidence type="ECO:0000313" key="8">
    <source>
        <dbReference type="Proteomes" id="UP000199226"/>
    </source>
</evidence>
<keyword evidence="3 6" id="KW-0489">Methyltransferase</keyword>
<comment type="function">
    <text evidence="6">Methylates ribosomal protein L11.</text>
</comment>
<dbReference type="AlphaFoldDB" id="A0A1G9LWG5"/>
<comment type="similarity">
    <text evidence="1 6">Belongs to the methyltransferase superfamily. PrmA family.</text>
</comment>
<dbReference type="GO" id="GO:0005840">
    <property type="term" value="C:ribosome"/>
    <property type="evidence" value="ECO:0007669"/>
    <property type="project" value="UniProtKB-KW"/>
</dbReference>
<reference evidence="8" key="1">
    <citation type="submission" date="2016-10" db="EMBL/GenBank/DDBJ databases">
        <authorList>
            <person name="Varghese N."/>
            <person name="Submissions S."/>
        </authorList>
    </citation>
    <scope>NUCLEOTIDE SEQUENCE [LARGE SCALE GENOMIC DNA]</scope>
    <source>
        <strain evidence="8">DSM 24536</strain>
    </source>
</reference>
<dbReference type="InterPro" id="IPR050078">
    <property type="entry name" value="Ribosomal_L11_MeTrfase_PrmA"/>
</dbReference>
<feature type="binding site" evidence="6">
    <location>
        <position position="129"/>
    </location>
    <ligand>
        <name>S-adenosyl-L-methionine</name>
        <dbReference type="ChEBI" id="CHEBI:59789"/>
    </ligand>
</feature>
<evidence type="ECO:0000256" key="2">
    <source>
        <dbReference type="ARBA" id="ARBA00022490"/>
    </source>
</evidence>
<dbReference type="GO" id="GO:0032259">
    <property type="term" value="P:methylation"/>
    <property type="evidence" value="ECO:0007669"/>
    <property type="project" value="UniProtKB-KW"/>
</dbReference>
<keyword evidence="7" id="KW-0689">Ribosomal protein</keyword>
<dbReference type="InterPro" id="IPR004498">
    <property type="entry name" value="Ribosomal_PrmA_MeTrfase"/>
</dbReference>
<keyword evidence="7" id="KW-0687">Ribonucleoprotein</keyword>
<dbReference type="HAMAP" id="MF_00735">
    <property type="entry name" value="Methyltr_PrmA"/>
    <property type="match status" value="1"/>
</dbReference>